<evidence type="ECO:0000313" key="1">
    <source>
        <dbReference type="EMBL" id="SIP87696.1"/>
    </source>
</evidence>
<accession>A0A1N6N6L4</accession>
<protein>
    <submittedName>
        <fullName evidence="1">Uncharacterized protein</fullName>
    </submittedName>
</protein>
<dbReference type="AlphaFoldDB" id="A0A1N6N6L4"/>
<dbReference type="RefSeq" id="WP_061266650.1">
    <property type="nucleotide sequence ID" value="NZ_FTMI01000001.1"/>
</dbReference>
<evidence type="ECO:0000313" key="2">
    <source>
        <dbReference type="Proteomes" id="UP000186235"/>
    </source>
</evidence>
<organism evidence="1 2">
    <name type="scientific">Cellulosimicrobium aquatile</name>
    <dbReference type="NCBI Taxonomy" id="1612203"/>
    <lineage>
        <taxon>Bacteria</taxon>
        <taxon>Bacillati</taxon>
        <taxon>Actinomycetota</taxon>
        <taxon>Actinomycetes</taxon>
        <taxon>Micrococcales</taxon>
        <taxon>Promicromonosporaceae</taxon>
        <taxon>Cellulosimicrobium</taxon>
    </lineage>
</organism>
<dbReference type="EMBL" id="FTMI01000001">
    <property type="protein sequence ID" value="SIP87696.1"/>
    <property type="molecule type" value="Genomic_DNA"/>
</dbReference>
<proteinExistence type="predicted"/>
<gene>
    <name evidence="1" type="ORF">SAMN05518682_0195</name>
</gene>
<name>A0A1N6N6L4_9MICO</name>
<dbReference type="Proteomes" id="UP000186235">
    <property type="component" value="Unassembled WGS sequence"/>
</dbReference>
<keyword evidence="2" id="KW-1185">Reference proteome</keyword>
<sequence>MEHRRRTFDAGPGAGLLLPSSAIETVARLHRWQAFAGLADGEVLLSPLSASPLPLPWTVPAGRRRWTTVRPEAMWHPLLWLPERLSTPRVLRDPVTGETWGETYDEWALRVVLELTEAGPVTLDGQEWVLLHDPAHDRFVRPAGPEDHDLVPLFDVTTGTWLDVLSTVGLDVDDRADVARVEAWLAGGDDAALDAVDLDRHLHAEGRDPAWSLDRVHRPLAGPGESRTYVEDLRDASSALVARELGERAARLGRGRATARELGRQVGTLARIASTLLSPRELVAEDLGLALSLVTASAERATTRRAALDAVADLRMVLGPVAQAAAVGLDRVALRSEIETAQVHRQVAALSGRPVA</sequence>
<reference evidence="2" key="1">
    <citation type="submission" date="2017-01" db="EMBL/GenBank/DDBJ databases">
        <authorList>
            <person name="Varghese N."/>
            <person name="Submissions S."/>
        </authorList>
    </citation>
    <scope>NUCLEOTIDE SEQUENCE [LARGE SCALE GENOMIC DNA]</scope>
    <source>
        <strain evidence="2">3bp</strain>
    </source>
</reference>
<dbReference type="GeneID" id="95685666"/>